<proteinExistence type="predicted"/>
<evidence type="ECO:0000313" key="3">
    <source>
        <dbReference type="Proteomes" id="UP001286313"/>
    </source>
</evidence>
<feature type="region of interest" description="Disordered" evidence="1">
    <location>
        <begin position="207"/>
        <end position="240"/>
    </location>
</feature>
<evidence type="ECO:0000256" key="1">
    <source>
        <dbReference type="SAM" id="MobiDB-lite"/>
    </source>
</evidence>
<comment type="caution">
    <text evidence="2">The sequence shown here is derived from an EMBL/GenBank/DDBJ whole genome shotgun (WGS) entry which is preliminary data.</text>
</comment>
<gene>
    <name evidence="2" type="ORF">Pcinc_043113</name>
</gene>
<dbReference type="AlphaFoldDB" id="A0AAE1BH16"/>
<sequence>MGQRQDHLVQEDCLGEGSGCSNDVGDSRSFTITLKPGRYRVNVQWRSKTHPFRIRLTPNKKKRCEAPPPTEQQPLYYSNCESHHEQHTTPSLPRRLVHRLLSHQSTSPSPSSSCHHQHNACTLPFPSLQEQLAQHQHSLLQQQVGFQPCCLWESEGAEEVLGRSNSTASPKEESVQVGLPLVHDTGQSGGEPGRDVRRRLLRWVRGSGASQAPLSNPREERCLPQSPLRVPGCPGAEHTR</sequence>
<dbReference type="EMBL" id="JAWQEG010008511">
    <property type="protein sequence ID" value="KAK3850163.1"/>
    <property type="molecule type" value="Genomic_DNA"/>
</dbReference>
<accession>A0AAE1BH16</accession>
<keyword evidence="3" id="KW-1185">Reference proteome</keyword>
<dbReference type="Proteomes" id="UP001286313">
    <property type="component" value="Unassembled WGS sequence"/>
</dbReference>
<protein>
    <submittedName>
        <fullName evidence="2">Uncharacterized protein</fullName>
    </submittedName>
</protein>
<name>A0AAE1BH16_PETCI</name>
<organism evidence="2 3">
    <name type="scientific">Petrolisthes cinctipes</name>
    <name type="common">Flat porcelain crab</name>
    <dbReference type="NCBI Taxonomy" id="88211"/>
    <lineage>
        <taxon>Eukaryota</taxon>
        <taxon>Metazoa</taxon>
        <taxon>Ecdysozoa</taxon>
        <taxon>Arthropoda</taxon>
        <taxon>Crustacea</taxon>
        <taxon>Multicrustacea</taxon>
        <taxon>Malacostraca</taxon>
        <taxon>Eumalacostraca</taxon>
        <taxon>Eucarida</taxon>
        <taxon>Decapoda</taxon>
        <taxon>Pleocyemata</taxon>
        <taxon>Anomura</taxon>
        <taxon>Galatheoidea</taxon>
        <taxon>Porcellanidae</taxon>
        <taxon>Petrolisthes</taxon>
    </lineage>
</organism>
<reference evidence="2" key="1">
    <citation type="submission" date="2023-10" db="EMBL/GenBank/DDBJ databases">
        <title>Genome assemblies of two species of porcelain crab, Petrolisthes cinctipes and Petrolisthes manimaculis (Anomura: Porcellanidae).</title>
        <authorList>
            <person name="Angst P."/>
        </authorList>
    </citation>
    <scope>NUCLEOTIDE SEQUENCE</scope>
    <source>
        <strain evidence="2">PB745_01</strain>
        <tissue evidence="2">Gill</tissue>
    </source>
</reference>
<evidence type="ECO:0000313" key="2">
    <source>
        <dbReference type="EMBL" id="KAK3850163.1"/>
    </source>
</evidence>